<feature type="region of interest" description="Disordered" evidence="1">
    <location>
        <begin position="36"/>
        <end position="58"/>
    </location>
</feature>
<evidence type="ECO:0000313" key="3">
    <source>
        <dbReference type="Proteomes" id="UP000217790"/>
    </source>
</evidence>
<organism evidence="2 3">
    <name type="scientific">Armillaria gallica</name>
    <name type="common">Bulbous honey fungus</name>
    <name type="synonym">Armillaria bulbosa</name>
    <dbReference type="NCBI Taxonomy" id="47427"/>
    <lineage>
        <taxon>Eukaryota</taxon>
        <taxon>Fungi</taxon>
        <taxon>Dikarya</taxon>
        <taxon>Basidiomycota</taxon>
        <taxon>Agaricomycotina</taxon>
        <taxon>Agaricomycetes</taxon>
        <taxon>Agaricomycetidae</taxon>
        <taxon>Agaricales</taxon>
        <taxon>Marasmiineae</taxon>
        <taxon>Physalacriaceae</taxon>
        <taxon>Armillaria</taxon>
    </lineage>
</organism>
<gene>
    <name evidence="2" type="ORF">ARMGADRAFT_1107180</name>
</gene>
<reference evidence="3" key="1">
    <citation type="journal article" date="2017" name="Nat. Ecol. Evol.">
        <title>Genome expansion and lineage-specific genetic innovations in the forest pathogenic fungi Armillaria.</title>
        <authorList>
            <person name="Sipos G."/>
            <person name="Prasanna A.N."/>
            <person name="Walter M.C."/>
            <person name="O'Connor E."/>
            <person name="Balint B."/>
            <person name="Krizsan K."/>
            <person name="Kiss B."/>
            <person name="Hess J."/>
            <person name="Varga T."/>
            <person name="Slot J."/>
            <person name="Riley R."/>
            <person name="Boka B."/>
            <person name="Rigling D."/>
            <person name="Barry K."/>
            <person name="Lee J."/>
            <person name="Mihaltcheva S."/>
            <person name="LaButti K."/>
            <person name="Lipzen A."/>
            <person name="Waldron R."/>
            <person name="Moloney N.M."/>
            <person name="Sperisen C."/>
            <person name="Kredics L."/>
            <person name="Vagvoelgyi C."/>
            <person name="Patrignani A."/>
            <person name="Fitzpatrick D."/>
            <person name="Nagy I."/>
            <person name="Doyle S."/>
            <person name="Anderson J.B."/>
            <person name="Grigoriev I.V."/>
            <person name="Gueldener U."/>
            <person name="Muensterkoetter M."/>
            <person name="Nagy L.G."/>
        </authorList>
    </citation>
    <scope>NUCLEOTIDE SEQUENCE [LARGE SCALE GENOMIC DNA]</scope>
    <source>
        <strain evidence="3">Ar21-2</strain>
    </source>
</reference>
<dbReference type="InParanoid" id="A0A2H3DQA8"/>
<evidence type="ECO:0000256" key="1">
    <source>
        <dbReference type="SAM" id="MobiDB-lite"/>
    </source>
</evidence>
<dbReference type="AlphaFoldDB" id="A0A2H3DQA8"/>
<dbReference type="Proteomes" id="UP000217790">
    <property type="component" value="Unassembled WGS sequence"/>
</dbReference>
<dbReference type="EMBL" id="KZ293662">
    <property type="protein sequence ID" value="PBK91267.1"/>
    <property type="molecule type" value="Genomic_DNA"/>
</dbReference>
<name>A0A2H3DQA8_ARMGA</name>
<sequence>MEEQTGYNILCPFGGSKIVLVDGTLSAGKWDELEEEMSTPNLAENNVEDSNSTGHMPPSLEPDFDDLCDFAAATMPSNLSDSSSEKVHVPYNAWVQINPFSTSTLALLGVTAVQWESQNILSIPVEDLHKPSVFIEAKIMELILTNIEHQPNEDDWEWTGKFEQVSAFCSRLKG</sequence>
<dbReference type="OrthoDB" id="3173036at2759"/>
<accession>A0A2H3DQA8</accession>
<dbReference type="STRING" id="47427.A0A2H3DQA8"/>
<keyword evidence="3" id="KW-1185">Reference proteome</keyword>
<feature type="compositionally biased region" description="Polar residues" evidence="1">
    <location>
        <begin position="38"/>
        <end position="54"/>
    </location>
</feature>
<evidence type="ECO:0000313" key="2">
    <source>
        <dbReference type="EMBL" id="PBK91267.1"/>
    </source>
</evidence>
<protein>
    <submittedName>
        <fullName evidence="2">Uncharacterized protein</fullName>
    </submittedName>
</protein>
<proteinExistence type="predicted"/>